<comment type="caution">
    <text evidence="2">The sequence shown here is derived from an EMBL/GenBank/DDBJ whole genome shotgun (WGS) entry which is preliminary data.</text>
</comment>
<dbReference type="RefSeq" id="WP_286661985.1">
    <property type="nucleotide sequence ID" value="NZ_JASZYV010000005.1"/>
</dbReference>
<name>A0ABT7NFX6_9BURK</name>
<protein>
    <submittedName>
        <fullName evidence="2">Uncharacterized protein</fullName>
    </submittedName>
</protein>
<feature type="region of interest" description="Disordered" evidence="1">
    <location>
        <begin position="1"/>
        <end position="24"/>
    </location>
</feature>
<dbReference type="Proteomes" id="UP001174908">
    <property type="component" value="Unassembled WGS sequence"/>
</dbReference>
<proteinExistence type="predicted"/>
<sequence length="493" mass="51244">MSASNSAQVQLGGRVSYDSVPSGPDGALDYESTVAKPVRGAVLEVISPDTGNLVTSSTTDDAGRYSVAVPSGAQVIVRVRAQATHAGADGQWDMSVRDNTQGDSIYSMESPAFTTGAQVPTRDLHAPSGWGKTTYDTARVAAPFAVLDAIYSATKKVLGVAPGSDFPPLRVYWSTENAPAVGLVSLGQIGTTSFTRDGNGIAAIYLLGKENVDTDEYDVSVIAHEWGHYYQSAFSRDDSPGGPHSVDDRLDMRLAFSEGWGNAWSGIATGRDRYTDSLGPAQSMATVLSLVDGGATPGWFSETSVHSVIWRLYIQYGLGPIHRAFVEGLRQTPALVTIHAFAAAFAAASPSSQSELSSALVSQGISGATNSAWAEFESNSGGISGTLPLYRAASLGVPTTACVSDAAGEPNKMGNYVYLRYAIPASRGYRASVSGPSGTDPDIGIFTRAGQIASAIGYGNTEALSANLAPGEVVLALNDANGAGANCFQVVLE</sequence>
<evidence type="ECO:0000313" key="3">
    <source>
        <dbReference type="Proteomes" id="UP001174908"/>
    </source>
</evidence>
<evidence type="ECO:0000313" key="2">
    <source>
        <dbReference type="EMBL" id="MDM0046862.1"/>
    </source>
</evidence>
<organism evidence="2 3">
    <name type="scientific">Variovorax dokdonensis</name>
    <dbReference type="NCBI Taxonomy" id="344883"/>
    <lineage>
        <taxon>Bacteria</taxon>
        <taxon>Pseudomonadati</taxon>
        <taxon>Pseudomonadota</taxon>
        <taxon>Betaproteobacteria</taxon>
        <taxon>Burkholderiales</taxon>
        <taxon>Comamonadaceae</taxon>
        <taxon>Variovorax</taxon>
    </lineage>
</organism>
<gene>
    <name evidence="2" type="ORF">QTH91_20390</name>
</gene>
<dbReference type="SUPFAM" id="SSF55486">
    <property type="entry name" value="Metalloproteases ('zincins'), catalytic domain"/>
    <property type="match status" value="1"/>
</dbReference>
<accession>A0ABT7NFX6</accession>
<keyword evidence="3" id="KW-1185">Reference proteome</keyword>
<dbReference type="EMBL" id="JASZYV010000005">
    <property type="protein sequence ID" value="MDM0046862.1"/>
    <property type="molecule type" value="Genomic_DNA"/>
</dbReference>
<evidence type="ECO:0000256" key="1">
    <source>
        <dbReference type="SAM" id="MobiDB-lite"/>
    </source>
</evidence>
<reference evidence="2" key="1">
    <citation type="submission" date="2023-06" db="EMBL/GenBank/DDBJ databases">
        <authorList>
            <person name="Jiang Y."/>
            <person name="Liu Q."/>
        </authorList>
    </citation>
    <scope>NUCLEOTIDE SEQUENCE</scope>
    <source>
        <strain evidence="2">CGMCC 1.12089</strain>
    </source>
</reference>